<name>A0A4C1TK97_EUMVA</name>
<protein>
    <submittedName>
        <fullName evidence="1">Uncharacterized protein</fullName>
    </submittedName>
</protein>
<dbReference type="InterPro" id="IPR043136">
    <property type="entry name" value="B30.2/SPRY_sf"/>
</dbReference>
<dbReference type="Proteomes" id="UP000299102">
    <property type="component" value="Unassembled WGS sequence"/>
</dbReference>
<sequence length="132" mass="14991">MVISYAGPNGVLLALHDRAPQLKISEDRLAVTGERVIAWLGQHTVCFEYLFETTSSRIYLIHYLFTAVNRGRWYFEVTIEELPEGSATLFRLGSEYGNLQAPLGYDKFGYSWRSRGVLDLVKATVNIIVMPM</sequence>
<dbReference type="GO" id="GO:0048188">
    <property type="term" value="C:Set1C/COMPASS complex"/>
    <property type="evidence" value="ECO:0007669"/>
    <property type="project" value="InterPro"/>
</dbReference>
<reference evidence="1 2" key="1">
    <citation type="journal article" date="2019" name="Commun. Biol.">
        <title>The bagworm genome reveals a unique fibroin gene that provides high tensile strength.</title>
        <authorList>
            <person name="Kono N."/>
            <person name="Nakamura H."/>
            <person name="Ohtoshi R."/>
            <person name="Tomita M."/>
            <person name="Numata K."/>
            <person name="Arakawa K."/>
        </authorList>
    </citation>
    <scope>NUCLEOTIDE SEQUENCE [LARGE SCALE GENOMIC DNA]</scope>
</reference>
<comment type="caution">
    <text evidence="1">The sequence shown here is derived from an EMBL/GenBank/DDBJ whole genome shotgun (WGS) entry which is preliminary data.</text>
</comment>
<dbReference type="GO" id="GO:0000976">
    <property type="term" value="F:transcription cis-regulatory region binding"/>
    <property type="evidence" value="ECO:0007669"/>
    <property type="project" value="TreeGrafter"/>
</dbReference>
<dbReference type="SUPFAM" id="SSF49899">
    <property type="entry name" value="Concanavalin A-like lectins/glucanases"/>
    <property type="match status" value="1"/>
</dbReference>
<gene>
    <name evidence="1" type="ORF">EVAR_72234_1</name>
</gene>
<proteinExistence type="predicted"/>
<dbReference type="STRING" id="151549.A0A4C1TK97"/>
<dbReference type="OrthoDB" id="10266026at2759"/>
<dbReference type="AlphaFoldDB" id="A0A4C1TK97"/>
<accession>A0A4C1TK97</accession>
<dbReference type="InterPro" id="IPR037353">
    <property type="entry name" value="ASH2"/>
</dbReference>
<dbReference type="PANTHER" id="PTHR10598:SF0">
    <property type="entry name" value="SET1_ASH2 HISTONE METHYLTRANSFERASE COMPLEX SUBUNIT ASH2"/>
    <property type="match status" value="1"/>
</dbReference>
<dbReference type="Gene3D" id="2.60.120.920">
    <property type="match status" value="1"/>
</dbReference>
<organism evidence="1 2">
    <name type="scientific">Eumeta variegata</name>
    <name type="common">Bagworm moth</name>
    <name type="synonym">Eumeta japonica</name>
    <dbReference type="NCBI Taxonomy" id="151549"/>
    <lineage>
        <taxon>Eukaryota</taxon>
        <taxon>Metazoa</taxon>
        <taxon>Ecdysozoa</taxon>
        <taxon>Arthropoda</taxon>
        <taxon>Hexapoda</taxon>
        <taxon>Insecta</taxon>
        <taxon>Pterygota</taxon>
        <taxon>Neoptera</taxon>
        <taxon>Endopterygota</taxon>
        <taxon>Lepidoptera</taxon>
        <taxon>Glossata</taxon>
        <taxon>Ditrysia</taxon>
        <taxon>Tineoidea</taxon>
        <taxon>Psychidae</taxon>
        <taxon>Oiketicinae</taxon>
        <taxon>Eumeta</taxon>
    </lineage>
</organism>
<evidence type="ECO:0000313" key="1">
    <source>
        <dbReference type="EMBL" id="GBP13798.1"/>
    </source>
</evidence>
<dbReference type="InterPro" id="IPR013320">
    <property type="entry name" value="ConA-like_dom_sf"/>
</dbReference>
<dbReference type="EMBL" id="BGZK01005378">
    <property type="protein sequence ID" value="GBP13798.1"/>
    <property type="molecule type" value="Genomic_DNA"/>
</dbReference>
<evidence type="ECO:0000313" key="2">
    <source>
        <dbReference type="Proteomes" id="UP000299102"/>
    </source>
</evidence>
<keyword evidence="2" id="KW-1185">Reference proteome</keyword>
<dbReference type="PANTHER" id="PTHR10598">
    <property type="entry name" value="SET1/ASH2 HISTONE METHYLTRANSFERASE COMPLEX SUBUNIT ASH2"/>
    <property type="match status" value="1"/>
</dbReference>